<dbReference type="InterPro" id="IPR001789">
    <property type="entry name" value="Sig_transdc_resp-reg_receiver"/>
</dbReference>
<dbReference type="EMBL" id="CP098805">
    <property type="protein sequence ID" value="USJ32665.1"/>
    <property type="molecule type" value="Genomic_DNA"/>
</dbReference>
<dbReference type="InterPro" id="IPR052893">
    <property type="entry name" value="TCS_response_regulator"/>
</dbReference>
<name>A0A9X1QDA4_9BACT</name>
<dbReference type="PROSITE" id="PS50110">
    <property type="entry name" value="RESPONSE_REGULATORY"/>
    <property type="match status" value="1"/>
</dbReference>
<evidence type="ECO:0000313" key="3">
    <source>
        <dbReference type="EMBL" id="MCF2499111.1"/>
    </source>
</evidence>
<dbReference type="Proteomes" id="UP001139411">
    <property type="component" value="Unassembled WGS sequence"/>
</dbReference>
<gene>
    <name evidence="3" type="ORF">L0661_12385</name>
    <name evidence="4" type="ORF">NFI80_07940</name>
</gene>
<reference evidence="3" key="1">
    <citation type="submission" date="2022-01" db="EMBL/GenBank/DDBJ databases">
        <title>Novel species in genus Dyadobacter.</title>
        <authorList>
            <person name="Ma C."/>
        </authorList>
    </citation>
    <scope>NUCLEOTIDE SEQUENCE</scope>
    <source>
        <strain evidence="4">CY22</strain>
        <strain evidence="3">CY357</strain>
    </source>
</reference>
<evidence type="ECO:0000259" key="2">
    <source>
        <dbReference type="PROSITE" id="PS50110"/>
    </source>
</evidence>
<evidence type="ECO:0000313" key="4">
    <source>
        <dbReference type="EMBL" id="USJ32665.1"/>
    </source>
</evidence>
<dbReference type="GO" id="GO:0000160">
    <property type="term" value="P:phosphorelay signal transduction system"/>
    <property type="evidence" value="ECO:0007669"/>
    <property type="project" value="InterPro"/>
</dbReference>
<feature type="domain" description="Response regulatory" evidence="2">
    <location>
        <begin position="6"/>
        <end position="127"/>
    </location>
</feature>
<dbReference type="PANTHER" id="PTHR44520">
    <property type="entry name" value="RESPONSE REGULATOR RCP1-RELATED"/>
    <property type="match status" value="1"/>
</dbReference>
<evidence type="ECO:0000313" key="5">
    <source>
        <dbReference type="Proteomes" id="UP001055420"/>
    </source>
</evidence>
<evidence type="ECO:0000256" key="1">
    <source>
        <dbReference type="PROSITE-ProRule" id="PRU00169"/>
    </source>
</evidence>
<proteinExistence type="predicted"/>
<organism evidence="3 6">
    <name type="scientific">Dyadobacter chenhuakuii</name>
    <dbReference type="NCBI Taxonomy" id="2909339"/>
    <lineage>
        <taxon>Bacteria</taxon>
        <taxon>Pseudomonadati</taxon>
        <taxon>Bacteroidota</taxon>
        <taxon>Cytophagia</taxon>
        <taxon>Cytophagales</taxon>
        <taxon>Spirosomataceae</taxon>
        <taxon>Dyadobacter</taxon>
    </lineage>
</organism>
<dbReference type="Proteomes" id="UP001055420">
    <property type="component" value="Chromosome"/>
</dbReference>
<dbReference type="EMBL" id="JAKFFV010000007">
    <property type="protein sequence ID" value="MCF2499111.1"/>
    <property type="molecule type" value="Genomic_DNA"/>
</dbReference>
<dbReference type="RefSeq" id="WP_235158990.1">
    <property type="nucleotide sequence ID" value="NZ_CP098805.1"/>
</dbReference>
<dbReference type="Pfam" id="PF00072">
    <property type="entry name" value="Response_reg"/>
    <property type="match status" value="1"/>
</dbReference>
<keyword evidence="1" id="KW-0597">Phosphoprotein</keyword>
<dbReference type="InterPro" id="IPR011006">
    <property type="entry name" value="CheY-like_superfamily"/>
</dbReference>
<dbReference type="SMART" id="SM00448">
    <property type="entry name" value="REC"/>
    <property type="match status" value="1"/>
</dbReference>
<protein>
    <submittedName>
        <fullName evidence="3">Response regulator</fullName>
    </submittedName>
</protein>
<sequence length="131" mass="14634">MEKSKRVYLVDDDPDDRYLVCEAFTQVSSDITIIEAIDGQHFFEIIDTSNPDFPALILLDVNMPRMDGLETLGKIMSKPLLAAIPVVMFSTSGNQSLIDQAHQAGVRDFFVKPTSFEGYVEFAAKIASYLH</sequence>
<keyword evidence="5" id="KW-1185">Reference proteome</keyword>
<evidence type="ECO:0000313" key="6">
    <source>
        <dbReference type="Proteomes" id="UP001139411"/>
    </source>
</evidence>
<dbReference type="Gene3D" id="3.40.50.2300">
    <property type="match status" value="1"/>
</dbReference>
<dbReference type="SUPFAM" id="SSF52172">
    <property type="entry name" value="CheY-like"/>
    <property type="match status" value="1"/>
</dbReference>
<feature type="modified residue" description="4-aspartylphosphate" evidence="1">
    <location>
        <position position="60"/>
    </location>
</feature>
<dbReference type="AlphaFoldDB" id="A0A9X1QDA4"/>
<accession>A0A9X1QDA4</accession>